<evidence type="ECO:0008006" key="4">
    <source>
        <dbReference type="Google" id="ProtNLM"/>
    </source>
</evidence>
<dbReference type="GO" id="GO:0005886">
    <property type="term" value="C:plasma membrane"/>
    <property type="evidence" value="ECO:0007669"/>
    <property type="project" value="UniProtKB-SubCell"/>
</dbReference>
<keyword evidence="3" id="KW-1185">Reference proteome</keyword>
<dbReference type="RefSeq" id="WP_042408031.1">
    <property type="nucleotide sequence ID" value="NZ_BAWO01000013.1"/>
</dbReference>
<evidence type="ECO:0000313" key="3">
    <source>
        <dbReference type="Proteomes" id="UP000023561"/>
    </source>
</evidence>
<organism evidence="2 3">
    <name type="scientific">Parageobacillus caldoxylosilyticus NBRC 107762</name>
    <dbReference type="NCBI Taxonomy" id="1220594"/>
    <lineage>
        <taxon>Bacteria</taxon>
        <taxon>Bacillati</taxon>
        <taxon>Bacillota</taxon>
        <taxon>Bacilli</taxon>
        <taxon>Bacillales</taxon>
        <taxon>Anoxybacillaceae</taxon>
        <taxon>Saccharococcus</taxon>
    </lineage>
</organism>
<keyword evidence="1" id="KW-0812">Transmembrane</keyword>
<protein>
    <recommendedName>
        <fullName evidence="4">ABC transporter permease protein</fullName>
    </recommendedName>
</protein>
<dbReference type="OrthoDB" id="2932044at2"/>
<proteinExistence type="predicted"/>
<feature type="transmembrane region" description="Helical" evidence="1">
    <location>
        <begin position="131"/>
        <end position="151"/>
    </location>
</feature>
<sequence length="265" mass="31245">MDYIWKEWLEISRGKAFWFFLILIIATSLSVFLNTKGLPPDHGFEVFLLTLFEMDTYVIPLLCLFFASFSIIQEKELRTLIMILAKNDSYGQFLWKKSLAVQFISMAAFIIWYFILMIPVKFLFSFHLSHFFYFLLAIVIMILIFNQIGIFLGSVCGTKVQLIGANIFTLFFFIYLYDFVLLYFLPKVTYENVKLFSFIYFLHPLHTLRFYLETSLGTFSLDYLSRMMAKFFSFSPSILIVINILVWGMMIFFASVLCYRKGEQG</sequence>
<dbReference type="EMBL" id="BAWO01000013">
    <property type="protein sequence ID" value="GAJ39124.1"/>
    <property type="molecule type" value="Genomic_DNA"/>
</dbReference>
<comment type="caution">
    <text evidence="2">The sequence shown here is derived from an EMBL/GenBank/DDBJ whole genome shotgun (WGS) entry which is preliminary data.</text>
</comment>
<name>A0A023DCV5_9BACL</name>
<dbReference type="GO" id="GO:0140359">
    <property type="term" value="F:ABC-type transporter activity"/>
    <property type="evidence" value="ECO:0007669"/>
    <property type="project" value="InterPro"/>
</dbReference>
<reference evidence="2 3" key="1">
    <citation type="submission" date="2014-04" db="EMBL/GenBank/DDBJ databases">
        <title>Whole genome shotgun sequence of Geobacillus caldoxylosilyticus NBRC 107762.</title>
        <authorList>
            <person name="Hosoyama A."/>
            <person name="Hosoyama Y."/>
            <person name="Katano-Makiyama Y."/>
            <person name="Tsuchikane K."/>
            <person name="Ohji S."/>
            <person name="Ichikawa N."/>
            <person name="Yamazoe A."/>
            <person name="Fujita N."/>
        </authorList>
    </citation>
    <scope>NUCLEOTIDE SEQUENCE [LARGE SCALE GENOMIC DNA]</scope>
    <source>
        <strain evidence="2 3">NBRC 107762</strain>
    </source>
</reference>
<gene>
    <name evidence="2" type="ORF">GCA01S_013_00050</name>
</gene>
<evidence type="ECO:0000313" key="2">
    <source>
        <dbReference type="EMBL" id="GAJ39124.1"/>
    </source>
</evidence>
<feature type="transmembrane region" description="Helical" evidence="1">
    <location>
        <begin position="99"/>
        <end position="124"/>
    </location>
</feature>
<feature type="transmembrane region" description="Helical" evidence="1">
    <location>
        <begin position="46"/>
        <end position="72"/>
    </location>
</feature>
<feature type="transmembrane region" description="Helical" evidence="1">
    <location>
        <begin position="232"/>
        <end position="259"/>
    </location>
</feature>
<accession>A0A023DCV5</accession>
<dbReference type="Proteomes" id="UP000023561">
    <property type="component" value="Unassembled WGS sequence"/>
</dbReference>
<keyword evidence="1" id="KW-0472">Membrane</keyword>
<feature type="transmembrane region" description="Helical" evidence="1">
    <location>
        <begin position="16"/>
        <end position="34"/>
    </location>
</feature>
<evidence type="ECO:0000256" key="1">
    <source>
        <dbReference type="SAM" id="Phobius"/>
    </source>
</evidence>
<keyword evidence="1" id="KW-1133">Transmembrane helix</keyword>
<dbReference type="AlphaFoldDB" id="A0A023DCV5"/>
<feature type="transmembrane region" description="Helical" evidence="1">
    <location>
        <begin position="163"/>
        <end position="185"/>
    </location>
</feature>